<gene>
    <name evidence="1" type="ORF">HYC85_003585</name>
</gene>
<evidence type="ECO:0000313" key="1">
    <source>
        <dbReference type="EMBL" id="KAF5956360.1"/>
    </source>
</evidence>
<dbReference type="AlphaFoldDB" id="A0A7J7HU44"/>
<protein>
    <submittedName>
        <fullName evidence="1">Uncharacterized protein</fullName>
    </submittedName>
</protein>
<comment type="caution">
    <text evidence="1">The sequence shown here is derived from an EMBL/GenBank/DDBJ whole genome shotgun (WGS) entry which is preliminary data.</text>
</comment>
<evidence type="ECO:0000313" key="2">
    <source>
        <dbReference type="Proteomes" id="UP000593564"/>
    </source>
</evidence>
<reference evidence="2" key="1">
    <citation type="journal article" date="2020" name="Nat. Commun.">
        <title>Genome assembly of wild tea tree DASZ reveals pedigree and selection history of tea varieties.</title>
        <authorList>
            <person name="Zhang W."/>
            <person name="Zhang Y."/>
            <person name="Qiu H."/>
            <person name="Guo Y."/>
            <person name="Wan H."/>
            <person name="Zhang X."/>
            <person name="Scossa F."/>
            <person name="Alseekh S."/>
            <person name="Zhang Q."/>
            <person name="Wang P."/>
            <person name="Xu L."/>
            <person name="Schmidt M.H."/>
            <person name="Jia X."/>
            <person name="Li D."/>
            <person name="Zhu A."/>
            <person name="Guo F."/>
            <person name="Chen W."/>
            <person name="Ni D."/>
            <person name="Usadel B."/>
            <person name="Fernie A.R."/>
            <person name="Wen W."/>
        </authorList>
    </citation>
    <scope>NUCLEOTIDE SEQUENCE [LARGE SCALE GENOMIC DNA]</scope>
    <source>
        <strain evidence="2">cv. G240</strain>
    </source>
</reference>
<accession>A0A7J7HU44</accession>
<dbReference type="EMBL" id="JACBKZ010000002">
    <property type="protein sequence ID" value="KAF5956360.1"/>
    <property type="molecule type" value="Genomic_DNA"/>
</dbReference>
<keyword evidence="2" id="KW-1185">Reference proteome</keyword>
<sequence>MVCEIASSQLEFRLSDVVYSQLCNKSQFTQLENLAKCTKTPLVIVEGQAHDEFEPWRSLEKVEDAAVVTLWWDKSSSMEDLRRLLGEFNAYLDYDVANIPKFIATVNI</sequence>
<organism evidence="1 2">
    <name type="scientific">Camellia sinensis</name>
    <name type="common">Tea plant</name>
    <name type="synonym">Thea sinensis</name>
    <dbReference type="NCBI Taxonomy" id="4442"/>
    <lineage>
        <taxon>Eukaryota</taxon>
        <taxon>Viridiplantae</taxon>
        <taxon>Streptophyta</taxon>
        <taxon>Embryophyta</taxon>
        <taxon>Tracheophyta</taxon>
        <taxon>Spermatophyta</taxon>
        <taxon>Magnoliopsida</taxon>
        <taxon>eudicotyledons</taxon>
        <taxon>Gunneridae</taxon>
        <taxon>Pentapetalae</taxon>
        <taxon>asterids</taxon>
        <taxon>Ericales</taxon>
        <taxon>Theaceae</taxon>
        <taxon>Camellia</taxon>
    </lineage>
</organism>
<dbReference type="Proteomes" id="UP000593564">
    <property type="component" value="Unassembled WGS sequence"/>
</dbReference>
<name>A0A7J7HU44_CAMSI</name>
<proteinExistence type="predicted"/>
<dbReference type="PANTHER" id="PTHR37807">
    <property type="entry name" value="OS07G0160300 PROTEIN"/>
    <property type="match status" value="1"/>
</dbReference>
<reference evidence="1 2" key="2">
    <citation type="submission" date="2020-07" db="EMBL/GenBank/DDBJ databases">
        <title>Genome assembly of wild tea tree DASZ reveals pedigree and selection history of tea varieties.</title>
        <authorList>
            <person name="Zhang W."/>
        </authorList>
    </citation>
    <scope>NUCLEOTIDE SEQUENCE [LARGE SCALE GENOMIC DNA]</scope>
    <source>
        <strain evidence="2">cv. G240</strain>
        <tissue evidence="1">Leaf</tissue>
    </source>
</reference>
<dbReference type="PANTHER" id="PTHR37807:SF4">
    <property type="entry name" value="DC1 DOMAIN-CONTAINING PROTEIN"/>
    <property type="match status" value="1"/>
</dbReference>